<dbReference type="Gramene" id="TVU03016">
    <property type="protein sequence ID" value="TVU03016"/>
    <property type="gene ID" value="EJB05_51480"/>
</dbReference>
<reference evidence="2 3" key="1">
    <citation type="journal article" date="2019" name="Sci. Rep.">
        <title>A high-quality genome of Eragrostis curvula grass provides insights into Poaceae evolution and supports new strategies to enhance forage quality.</title>
        <authorList>
            <person name="Carballo J."/>
            <person name="Santos B.A.C.M."/>
            <person name="Zappacosta D."/>
            <person name="Garbus I."/>
            <person name="Selva J.P."/>
            <person name="Gallo C.A."/>
            <person name="Diaz A."/>
            <person name="Albertini E."/>
            <person name="Caccamo M."/>
            <person name="Echenique V."/>
        </authorList>
    </citation>
    <scope>NUCLEOTIDE SEQUENCE [LARGE SCALE GENOMIC DNA]</scope>
    <source>
        <strain evidence="3">cv. Victoria</strain>
        <tissue evidence="2">Leaf</tissue>
    </source>
</reference>
<feature type="region of interest" description="Disordered" evidence="1">
    <location>
        <begin position="65"/>
        <end position="100"/>
    </location>
</feature>
<proteinExistence type="predicted"/>
<gene>
    <name evidence="2" type="ORF">EJB05_51480</name>
</gene>
<feature type="non-terminal residue" evidence="2">
    <location>
        <position position="1"/>
    </location>
</feature>
<sequence length="100" mass="10923">MQLACYSIRTALCRSFAIRKSLGLHRIQVPIRRTLPASDVDAHQPIAAFLLSASRSQSFAPVPTPFAATIPAPPSPGLESERRGRRTASFSIVQNEAYET</sequence>
<evidence type="ECO:0000313" key="3">
    <source>
        <dbReference type="Proteomes" id="UP000324897"/>
    </source>
</evidence>
<dbReference type="AlphaFoldDB" id="A0A5J9SVK8"/>
<organism evidence="2 3">
    <name type="scientific">Eragrostis curvula</name>
    <name type="common">weeping love grass</name>
    <dbReference type="NCBI Taxonomy" id="38414"/>
    <lineage>
        <taxon>Eukaryota</taxon>
        <taxon>Viridiplantae</taxon>
        <taxon>Streptophyta</taxon>
        <taxon>Embryophyta</taxon>
        <taxon>Tracheophyta</taxon>
        <taxon>Spermatophyta</taxon>
        <taxon>Magnoliopsida</taxon>
        <taxon>Liliopsida</taxon>
        <taxon>Poales</taxon>
        <taxon>Poaceae</taxon>
        <taxon>PACMAD clade</taxon>
        <taxon>Chloridoideae</taxon>
        <taxon>Eragrostideae</taxon>
        <taxon>Eragrostidinae</taxon>
        <taxon>Eragrostis</taxon>
    </lineage>
</organism>
<evidence type="ECO:0000313" key="2">
    <source>
        <dbReference type="EMBL" id="TVU03016.1"/>
    </source>
</evidence>
<keyword evidence="3" id="KW-1185">Reference proteome</keyword>
<evidence type="ECO:0000256" key="1">
    <source>
        <dbReference type="SAM" id="MobiDB-lite"/>
    </source>
</evidence>
<accession>A0A5J9SVK8</accession>
<dbReference type="EMBL" id="RWGY01000240">
    <property type="protein sequence ID" value="TVU03016.1"/>
    <property type="molecule type" value="Genomic_DNA"/>
</dbReference>
<dbReference type="Proteomes" id="UP000324897">
    <property type="component" value="Unassembled WGS sequence"/>
</dbReference>
<protein>
    <submittedName>
        <fullName evidence="2">Uncharacterized protein</fullName>
    </submittedName>
</protein>
<name>A0A5J9SVK8_9POAL</name>
<comment type="caution">
    <text evidence="2">The sequence shown here is derived from an EMBL/GenBank/DDBJ whole genome shotgun (WGS) entry which is preliminary data.</text>
</comment>